<organism evidence="2 3">
    <name type="scientific">Exserohilum turcicum (strain 28A)</name>
    <name type="common">Northern leaf blight fungus</name>
    <name type="synonym">Setosphaeria turcica</name>
    <dbReference type="NCBI Taxonomy" id="671987"/>
    <lineage>
        <taxon>Eukaryota</taxon>
        <taxon>Fungi</taxon>
        <taxon>Dikarya</taxon>
        <taxon>Ascomycota</taxon>
        <taxon>Pezizomycotina</taxon>
        <taxon>Dothideomycetes</taxon>
        <taxon>Pleosporomycetidae</taxon>
        <taxon>Pleosporales</taxon>
        <taxon>Pleosporineae</taxon>
        <taxon>Pleosporaceae</taxon>
        <taxon>Exserohilum</taxon>
    </lineage>
</organism>
<dbReference type="Proteomes" id="UP000016935">
    <property type="component" value="Unassembled WGS sequence"/>
</dbReference>
<dbReference type="HOGENOM" id="CLU_915761_0_0_1"/>
<feature type="compositionally biased region" description="Polar residues" evidence="1">
    <location>
        <begin position="1"/>
        <end position="11"/>
    </location>
</feature>
<sequence>MPRNGDGSSDNGPIEGHEILHGMTGDDSLQHTKHAAPMPAAEHGDALPGMSGGGTAATVPVSINGTQQSDVVEASEESSSTSISKKRTEPHHASPERSQLDQKFTKLDADEVDIAAAQTESQERGARAQRRSDALGETKSEKQQKMGGTEEASKFGGHADVEALHGAATLEGDKSSEGAGKTKKQGNGAVEVHDADMLQRKKAEKFGGVNLENEGQTTANASKPTGENGGAHAGEHGETHVNGKEQQIGTKTAGRKDSLPVDGKESGHAMDGKGSGNGAVEVHEADKLQRSKAAKFGGVNLGDE</sequence>
<evidence type="ECO:0000313" key="3">
    <source>
        <dbReference type="Proteomes" id="UP000016935"/>
    </source>
</evidence>
<gene>
    <name evidence="2" type="ORF">SETTUDRAFT_158631</name>
</gene>
<feature type="compositionally biased region" description="Basic and acidic residues" evidence="1">
    <location>
        <begin position="233"/>
        <end position="243"/>
    </location>
</feature>
<feature type="compositionally biased region" description="Polar residues" evidence="1">
    <location>
        <begin position="213"/>
        <end position="223"/>
    </location>
</feature>
<dbReference type="STRING" id="671987.R0KEA2"/>
<reference evidence="2 3" key="1">
    <citation type="journal article" date="2012" name="PLoS Pathog.">
        <title>Diverse lifestyles and strategies of plant pathogenesis encoded in the genomes of eighteen Dothideomycetes fungi.</title>
        <authorList>
            <person name="Ohm R.A."/>
            <person name="Feau N."/>
            <person name="Henrissat B."/>
            <person name="Schoch C.L."/>
            <person name="Horwitz B.A."/>
            <person name="Barry K.W."/>
            <person name="Condon B.J."/>
            <person name="Copeland A.C."/>
            <person name="Dhillon B."/>
            <person name="Glaser F."/>
            <person name="Hesse C.N."/>
            <person name="Kosti I."/>
            <person name="LaButti K."/>
            <person name="Lindquist E.A."/>
            <person name="Lucas S."/>
            <person name="Salamov A.A."/>
            <person name="Bradshaw R.E."/>
            <person name="Ciuffetti L."/>
            <person name="Hamelin R.C."/>
            <person name="Kema G.H.J."/>
            <person name="Lawrence C."/>
            <person name="Scott J.A."/>
            <person name="Spatafora J.W."/>
            <person name="Turgeon B.G."/>
            <person name="de Wit P.J.G.M."/>
            <person name="Zhong S."/>
            <person name="Goodwin S.B."/>
            <person name="Grigoriev I.V."/>
        </authorList>
    </citation>
    <scope>NUCLEOTIDE SEQUENCE [LARGE SCALE GENOMIC DNA]</scope>
    <source>
        <strain evidence="3">28A</strain>
    </source>
</reference>
<proteinExistence type="predicted"/>
<dbReference type="RefSeq" id="XP_008021794.1">
    <property type="nucleotide sequence ID" value="XM_008023603.1"/>
</dbReference>
<dbReference type="AlphaFoldDB" id="R0KEA2"/>
<evidence type="ECO:0000256" key="1">
    <source>
        <dbReference type="SAM" id="MobiDB-lite"/>
    </source>
</evidence>
<feature type="compositionally biased region" description="Basic and acidic residues" evidence="1">
    <location>
        <begin position="254"/>
        <end position="271"/>
    </location>
</feature>
<reference evidence="2 3" key="2">
    <citation type="journal article" date="2013" name="PLoS Genet.">
        <title>Comparative genome structure, secondary metabolite, and effector coding capacity across Cochliobolus pathogens.</title>
        <authorList>
            <person name="Condon B.J."/>
            <person name="Leng Y."/>
            <person name="Wu D."/>
            <person name="Bushley K.E."/>
            <person name="Ohm R.A."/>
            <person name="Otillar R."/>
            <person name="Martin J."/>
            <person name="Schackwitz W."/>
            <person name="Grimwood J."/>
            <person name="MohdZainudin N."/>
            <person name="Xue C."/>
            <person name="Wang R."/>
            <person name="Manning V.A."/>
            <person name="Dhillon B."/>
            <person name="Tu Z.J."/>
            <person name="Steffenson B.J."/>
            <person name="Salamov A."/>
            <person name="Sun H."/>
            <person name="Lowry S."/>
            <person name="LaButti K."/>
            <person name="Han J."/>
            <person name="Copeland A."/>
            <person name="Lindquist E."/>
            <person name="Barry K."/>
            <person name="Schmutz J."/>
            <person name="Baker S.E."/>
            <person name="Ciuffetti L.M."/>
            <person name="Grigoriev I.V."/>
            <person name="Zhong S."/>
            <person name="Turgeon B.G."/>
        </authorList>
    </citation>
    <scope>NUCLEOTIDE SEQUENCE [LARGE SCALE GENOMIC DNA]</scope>
    <source>
        <strain evidence="3">28A</strain>
    </source>
</reference>
<evidence type="ECO:0000313" key="2">
    <source>
        <dbReference type="EMBL" id="EOA91173.1"/>
    </source>
</evidence>
<dbReference type="eggNOG" id="ENOG502SY9M">
    <property type="taxonomic scope" value="Eukaryota"/>
</dbReference>
<protein>
    <submittedName>
        <fullName evidence="2">Uncharacterized protein</fullName>
    </submittedName>
</protein>
<dbReference type="EMBL" id="KB908482">
    <property type="protein sequence ID" value="EOA91173.1"/>
    <property type="molecule type" value="Genomic_DNA"/>
</dbReference>
<name>R0KEA2_EXST2</name>
<feature type="compositionally biased region" description="Polar residues" evidence="1">
    <location>
        <begin position="61"/>
        <end position="70"/>
    </location>
</feature>
<dbReference type="OrthoDB" id="3693675at2759"/>
<feature type="compositionally biased region" description="Basic and acidic residues" evidence="1">
    <location>
        <begin position="151"/>
        <end position="163"/>
    </location>
</feature>
<feature type="compositionally biased region" description="Basic and acidic residues" evidence="1">
    <location>
        <begin position="121"/>
        <end position="144"/>
    </location>
</feature>
<feature type="compositionally biased region" description="Basic and acidic residues" evidence="1">
    <location>
        <begin position="191"/>
        <end position="205"/>
    </location>
</feature>
<feature type="compositionally biased region" description="Basic and acidic residues" evidence="1">
    <location>
        <begin position="86"/>
        <end position="109"/>
    </location>
</feature>
<keyword evidence="3" id="KW-1185">Reference proteome</keyword>
<accession>R0KEA2</accession>
<feature type="region of interest" description="Disordered" evidence="1">
    <location>
        <begin position="1"/>
        <end position="304"/>
    </location>
</feature>
<dbReference type="GeneID" id="19397844"/>